<reference evidence="1 2" key="1">
    <citation type="journal article" date="2016" name="Nat. Commun.">
        <title>Thousands of microbial genomes shed light on interconnected biogeochemical processes in an aquifer system.</title>
        <authorList>
            <person name="Anantharaman K."/>
            <person name="Brown C.T."/>
            <person name="Hug L.A."/>
            <person name="Sharon I."/>
            <person name="Castelle C.J."/>
            <person name="Probst A.J."/>
            <person name="Thomas B.C."/>
            <person name="Singh A."/>
            <person name="Wilkins M.J."/>
            <person name="Karaoz U."/>
            <person name="Brodie E.L."/>
            <person name="Williams K.H."/>
            <person name="Hubbard S.S."/>
            <person name="Banfield J.F."/>
        </authorList>
    </citation>
    <scope>NUCLEOTIDE SEQUENCE [LARGE SCALE GENOMIC DNA]</scope>
</reference>
<organism evidence="1 2">
    <name type="scientific">candidate division WWE3 bacterium RIFCSPLOWO2_01_FULL_39_13</name>
    <dbReference type="NCBI Taxonomy" id="1802624"/>
    <lineage>
        <taxon>Bacteria</taxon>
        <taxon>Katanobacteria</taxon>
    </lineage>
</organism>
<comment type="caution">
    <text evidence="1">The sequence shown here is derived from an EMBL/GenBank/DDBJ whole genome shotgun (WGS) entry which is preliminary data.</text>
</comment>
<evidence type="ECO:0000313" key="1">
    <source>
        <dbReference type="EMBL" id="OGC52129.1"/>
    </source>
</evidence>
<gene>
    <name evidence="1" type="ORF">A2982_01400</name>
</gene>
<dbReference type="Proteomes" id="UP000178771">
    <property type="component" value="Unassembled WGS sequence"/>
</dbReference>
<dbReference type="AlphaFoldDB" id="A0A1F4V4Q3"/>
<sequence>MKNKLLITFLIFLFLISGIYVFGKETLFKIQSPNKSETSIPDIKTTSSNTAELESIWQKGGNAVCKFTSSYQIENSVSADLSGDIYIAGTNMRINLQLTASGQSISTNYLQKDNTAYLWAGDNGTKFTLPDGKSILDQDYLTFGIISAINMSDNFGCKDIIPESLYLSIPESVTFNKYEGQINDVFQKMNDVFKDYCNECSNLPNQNQVNECLKLNSCP</sequence>
<dbReference type="EMBL" id="MEVH01000005">
    <property type="protein sequence ID" value="OGC52129.1"/>
    <property type="molecule type" value="Genomic_DNA"/>
</dbReference>
<accession>A0A1F4V4Q3</accession>
<protein>
    <submittedName>
        <fullName evidence="1">Uncharacterized protein</fullName>
    </submittedName>
</protein>
<name>A0A1F4V4Q3_UNCKA</name>
<dbReference type="STRING" id="1802624.A2982_01400"/>
<evidence type="ECO:0000313" key="2">
    <source>
        <dbReference type="Proteomes" id="UP000178771"/>
    </source>
</evidence>
<proteinExistence type="predicted"/>